<dbReference type="PROSITE" id="PS50885">
    <property type="entry name" value="HAMP"/>
    <property type="match status" value="1"/>
</dbReference>
<dbReference type="InterPro" id="IPR004358">
    <property type="entry name" value="Sig_transdc_His_kin-like_C"/>
</dbReference>
<dbReference type="SMART" id="SM00304">
    <property type="entry name" value="HAMP"/>
    <property type="match status" value="1"/>
</dbReference>
<evidence type="ECO:0000256" key="3">
    <source>
        <dbReference type="ARBA" id="ARBA00012438"/>
    </source>
</evidence>
<evidence type="ECO:0000259" key="10">
    <source>
        <dbReference type="PROSITE" id="PS50885"/>
    </source>
</evidence>
<evidence type="ECO:0000256" key="5">
    <source>
        <dbReference type="ARBA" id="ARBA00022679"/>
    </source>
</evidence>
<dbReference type="Gene3D" id="6.10.340.10">
    <property type="match status" value="1"/>
</dbReference>
<dbReference type="InterPro" id="IPR003661">
    <property type="entry name" value="HisK_dim/P_dom"/>
</dbReference>
<dbReference type="CDD" id="cd06225">
    <property type="entry name" value="HAMP"/>
    <property type="match status" value="1"/>
</dbReference>
<dbReference type="PANTHER" id="PTHR45453">
    <property type="entry name" value="PHOSPHATE REGULON SENSOR PROTEIN PHOR"/>
    <property type="match status" value="1"/>
</dbReference>
<dbReference type="Pfam" id="PF00512">
    <property type="entry name" value="HisKA"/>
    <property type="match status" value="1"/>
</dbReference>
<keyword evidence="8" id="KW-0472">Membrane</keyword>
<dbReference type="Proteomes" id="UP000757900">
    <property type="component" value="Unassembled WGS sequence"/>
</dbReference>
<keyword evidence="4" id="KW-0597">Phosphoprotein</keyword>
<comment type="catalytic activity">
    <reaction evidence="1">
        <text>ATP + protein L-histidine = ADP + protein N-phospho-L-histidine.</text>
        <dbReference type="EC" id="2.7.13.3"/>
    </reaction>
</comment>
<feature type="transmembrane region" description="Helical" evidence="8">
    <location>
        <begin position="169"/>
        <end position="190"/>
    </location>
</feature>
<dbReference type="PANTHER" id="PTHR45453:SF1">
    <property type="entry name" value="PHOSPHATE REGULON SENSOR PROTEIN PHOR"/>
    <property type="match status" value="1"/>
</dbReference>
<evidence type="ECO:0000256" key="4">
    <source>
        <dbReference type="ARBA" id="ARBA00022553"/>
    </source>
</evidence>
<dbReference type="FunFam" id="3.30.565.10:FF:000006">
    <property type="entry name" value="Sensor histidine kinase WalK"/>
    <property type="match status" value="1"/>
</dbReference>
<evidence type="ECO:0000313" key="12">
    <source>
        <dbReference type="Proteomes" id="UP000757900"/>
    </source>
</evidence>
<dbReference type="SUPFAM" id="SSF47384">
    <property type="entry name" value="Homodimeric domain of signal transducing histidine kinase"/>
    <property type="match status" value="1"/>
</dbReference>
<dbReference type="CDD" id="cd00082">
    <property type="entry name" value="HisKA"/>
    <property type="match status" value="1"/>
</dbReference>
<dbReference type="EC" id="2.7.13.3" evidence="3"/>
<dbReference type="SMART" id="SM00388">
    <property type="entry name" value="HisKA"/>
    <property type="match status" value="1"/>
</dbReference>
<dbReference type="SMART" id="SM00387">
    <property type="entry name" value="HATPase_c"/>
    <property type="match status" value="1"/>
</dbReference>
<comment type="caution">
    <text evidence="11">The sequence shown here is derived from an EMBL/GenBank/DDBJ whole genome shotgun (WGS) entry which is preliminary data.</text>
</comment>
<accession>A0A929MQ21</accession>
<keyword evidence="6 11" id="KW-0418">Kinase</keyword>
<dbReference type="GO" id="GO:0000155">
    <property type="term" value="F:phosphorelay sensor kinase activity"/>
    <property type="evidence" value="ECO:0007669"/>
    <property type="project" value="InterPro"/>
</dbReference>
<dbReference type="PROSITE" id="PS50109">
    <property type="entry name" value="HIS_KIN"/>
    <property type="match status" value="1"/>
</dbReference>
<evidence type="ECO:0000256" key="8">
    <source>
        <dbReference type="SAM" id="Phobius"/>
    </source>
</evidence>
<feature type="domain" description="Histidine kinase" evidence="9">
    <location>
        <begin position="258"/>
        <end position="474"/>
    </location>
</feature>
<evidence type="ECO:0000256" key="1">
    <source>
        <dbReference type="ARBA" id="ARBA00000085"/>
    </source>
</evidence>
<sequence length="510" mass="57929">MRFRFLWQLIAGFLLVMLVTLALSASRISNYMNQQIHSEVETRLLNYGSNIVSNNFSREDIKKVDQLLASDNISIQVYLANGSIIYPTYRQEYRANLTDSELRAIRQGQNLPLRVTYRPDKGKITRLATVYLPLNRQASDSAQFPAGFISLSEPIENLETRQQEVYNNIIFSFGIATAIGLAISVAYALFQTRKIRRLQQATRQITAGNYDVQLDISNKSRDEFGDLAHDFQVMTDSLAKSREEIKRQETLRRQFMMDAAHEMRTPLTTMSGVIEGLQYDIFPEPQRKRSLELLATETQRLIRLVNENLDYEKIRTNQISLNKQTLKAYDLLCQIRTQLTAKAQEKGDRLVVDAPEDLLIYGDRDRLVQIIINLVTNAIQFSENSDITLWGRQDGNFTELRIMDQGIGIDAKQIEDIWERFYKVDISRKNTKFGESGIGLAVVKSLVEAHGGTIQVESELGQGSTFIIRLPLEAAESGDQAQAQEAAPNKSKKNLGTFLIGNKKAKSEDK</sequence>
<protein>
    <recommendedName>
        <fullName evidence="3">histidine kinase</fullName>
        <ecNumber evidence="3">2.7.13.3</ecNumber>
    </recommendedName>
</protein>
<dbReference type="AlphaFoldDB" id="A0A929MQ21"/>
<evidence type="ECO:0000256" key="6">
    <source>
        <dbReference type="ARBA" id="ARBA00022777"/>
    </source>
</evidence>
<dbReference type="SUPFAM" id="SSF158472">
    <property type="entry name" value="HAMP domain-like"/>
    <property type="match status" value="1"/>
</dbReference>
<keyword evidence="8" id="KW-1133">Transmembrane helix</keyword>
<comment type="subcellular location">
    <subcellularLocation>
        <location evidence="2">Membrane</location>
    </subcellularLocation>
</comment>
<name>A0A929MQ21_ABIDE</name>
<keyword evidence="7" id="KW-0902">Two-component regulatory system</keyword>
<dbReference type="Pfam" id="PF00672">
    <property type="entry name" value="HAMP"/>
    <property type="match status" value="1"/>
</dbReference>
<dbReference type="GO" id="GO:0004721">
    <property type="term" value="F:phosphoprotein phosphatase activity"/>
    <property type="evidence" value="ECO:0007669"/>
    <property type="project" value="TreeGrafter"/>
</dbReference>
<evidence type="ECO:0000256" key="7">
    <source>
        <dbReference type="ARBA" id="ARBA00023012"/>
    </source>
</evidence>
<dbReference type="Gene3D" id="3.30.565.10">
    <property type="entry name" value="Histidine kinase-like ATPase, C-terminal domain"/>
    <property type="match status" value="1"/>
</dbReference>
<dbReference type="InterPro" id="IPR005467">
    <property type="entry name" value="His_kinase_dom"/>
</dbReference>
<dbReference type="PRINTS" id="PR00344">
    <property type="entry name" value="BCTRLSENSOR"/>
</dbReference>
<evidence type="ECO:0000313" key="11">
    <source>
        <dbReference type="EMBL" id="MBF0934210.1"/>
    </source>
</evidence>
<dbReference type="GO" id="GO:0005886">
    <property type="term" value="C:plasma membrane"/>
    <property type="evidence" value="ECO:0007669"/>
    <property type="project" value="TreeGrafter"/>
</dbReference>
<organism evidence="11 12">
    <name type="scientific">Abiotrophia defectiva</name>
    <name type="common">Streptococcus defectivus</name>
    <dbReference type="NCBI Taxonomy" id="46125"/>
    <lineage>
        <taxon>Bacteria</taxon>
        <taxon>Bacillati</taxon>
        <taxon>Bacillota</taxon>
        <taxon>Bacilli</taxon>
        <taxon>Lactobacillales</taxon>
        <taxon>Aerococcaceae</taxon>
        <taxon>Abiotrophia</taxon>
    </lineage>
</organism>
<evidence type="ECO:0000256" key="2">
    <source>
        <dbReference type="ARBA" id="ARBA00004370"/>
    </source>
</evidence>
<evidence type="ECO:0000259" key="9">
    <source>
        <dbReference type="PROSITE" id="PS50109"/>
    </source>
</evidence>
<feature type="domain" description="HAMP" evidence="10">
    <location>
        <begin position="189"/>
        <end position="243"/>
    </location>
</feature>
<dbReference type="InterPro" id="IPR003594">
    <property type="entry name" value="HATPase_dom"/>
</dbReference>
<dbReference type="RefSeq" id="WP_314329762.1">
    <property type="nucleotide sequence ID" value="NZ_CAUPYR010000002.1"/>
</dbReference>
<dbReference type="GO" id="GO:0016036">
    <property type="term" value="P:cellular response to phosphate starvation"/>
    <property type="evidence" value="ECO:0007669"/>
    <property type="project" value="TreeGrafter"/>
</dbReference>
<proteinExistence type="predicted"/>
<keyword evidence="5" id="KW-0808">Transferase</keyword>
<dbReference type="InterPro" id="IPR036097">
    <property type="entry name" value="HisK_dim/P_sf"/>
</dbReference>
<dbReference type="Gene3D" id="1.10.287.130">
    <property type="match status" value="1"/>
</dbReference>
<dbReference type="InterPro" id="IPR003660">
    <property type="entry name" value="HAMP_dom"/>
</dbReference>
<reference evidence="11" key="1">
    <citation type="submission" date="2020-04" db="EMBL/GenBank/DDBJ databases">
        <title>Deep metagenomics examines the oral microbiome during advanced dental caries in children, revealing novel taxa and co-occurrences with host molecules.</title>
        <authorList>
            <person name="Baker J.L."/>
            <person name="Morton J.T."/>
            <person name="Dinis M."/>
            <person name="Alvarez R."/>
            <person name="Tran N.C."/>
            <person name="Knight R."/>
            <person name="Edlund A."/>
        </authorList>
    </citation>
    <scope>NUCLEOTIDE SEQUENCE</scope>
    <source>
        <strain evidence="11">JCVI_23_bin.16</strain>
    </source>
</reference>
<dbReference type="Pfam" id="PF02518">
    <property type="entry name" value="HATPase_c"/>
    <property type="match status" value="1"/>
</dbReference>
<dbReference type="EMBL" id="JABZFV010000005">
    <property type="protein sequence ID" value="MBF0934210.1"/>
    <property type="molecule type" value="Genomic_DNA"/>
</dbReference>
<dbReference type="SUPFAM" id="SSF55874">
    <property type="entry name" value="ATPase domain of HSP90 chaperone/DNA topoisomerase II/histidine kinase"/>
    <property type="match status" value="1"/>
</dbReference>
<keyword evidence="8" id="KW-0812">Transmembrane</keyword>
<gene>
    <name evidence="11" type="ORF">HXK00_01030</name>
</gene>
<dbReference type="InterPro" id="IPR050351">
    <property type="entry name" value="BphY/WalK/GraS-like"/>
</dbReference>
<dbReference type="InterPro" id="IPR036890">
    <property type="entry name" value="HATPase_C_sf"/>
</dbReference>